<keyword evidence="2" id="KW-1185">Reference proteome</keyword>
<organism evidence="1 2">
    <name type="scientific">Peronosclerospora sorghi</name>
    <dbReference type="NCBI Taxonomy" id="230839"/>
    <lineage>
        <taxon>Eukaryota</taxon>
        <taxon>Sar</taxon>
        <taxon>Stramenopiles</taxon>
        <taxon>Oomycota</taxon>
        <taxon>Peronosporomycetes</taxon>
        <taxon>Peronosporales</taxon>
        <taxon>Peronosporaceae</taxon>
        <taxon>Peronosclerospora</taxon>
    </lineage>
</organism>
<comment type="caution">
    <text evidence="1">The sequence shown here is derived from an EMBL/GenBank/DDBJ whole genome shotgun (WGS) entry which is preliminary data.</text>
</comment>
<proteinExistence type="predicted"/>
<dbReference type="EMBL" id="CM047580">
    <property type="protein sequence ID" value="KAI9922683.1"/>
    <property type="molecule type" value="Genomic_DNA"/>
</dbReference>
<accession>A0ACC0WXU5</accession>
<reference evidence="1 2" key="1">
    <citation type="journal article" date="2022" name="bioRxiv">
        <title>The genome of the oomycete Peronosclerospora sorghi, a cosmopolitan pathogen of maize and sorghum, is inflated with dispersed pseudogenes.</title>
        <authorList>
            <person name="Fletcher K."/>
            <person name="Martin F."/>
            <person name="Isakeit T."/>
            <person name="Cavanaugh K."/>
            <person name="Magill C."/>
            <person name="Michelmore R."/>
        </authorList>
    </citation>
    <scope>NUCLEOTIDE SEQUENCE [LARGE SCALE GENOMIC DNA]</scope>
    <source>
        <strain evidence="1">P6</strain>
    </source>
</reference>
<dbReference type="Proteomes" id="UP001163321">
    <property type="component" value="Chromosome 1"/>
</dbReference>
<sequence>MSIAAAASQKAHWDSAYLNVVHWLSKKQTFESVYRVSGKTSVEIAPKKRERLGCSFRLREPEEQWKFEARRIIDEKQASNVQEATQESPWLGAGHRLRINAGGPEKGGHLVESEEEDGES</sequence>
<gene>
    <name evidence="1" type="ORF">PsorP6_002561</name>
</gene>
<evidence type="ECO:0000313" key="1">
    <source>
        <dbReference type="EMBL" id="KAI9922683.1"/>
    </source>
</evidence>
<protein>
    <submittedName>
        <fullName evidence="1">Uncharacterized protein</fullName>
    </submittedName>
</protein>
<evidence type="ECO:0000313" key="2">
    <source>
        <dbReference type="Proteomes" id="UP001163321"/>
    </source>
</evidence>
<name>A0ACC0WXU5_9STRA</name>